<evidence type="ECO:0000259" key="5">
    <source>
        <dbReference type="Pfam" id="PF05199"/>
    </source>
</evidence>
<dbReference type="KEGG" id="aaf:AURANDRAFT_9609"/>
<proteinExistence type="inferred from homology"/>
<sequence length="65" mass="6890">HQMGTCRMGRSPRDSVVDAAGESWELPGLYVVDASLFPTASGVNPMITTMALAKVVSDGLVRRLA</sequence>
<dbReference type="GeneID" id="20229439"/>
<feature type="domain" description="Glucose-methanol-choline oxidoreductase C-terminal" evidence="5">
    <location>
        <begin position="1"/>
        <end position="53"/>
    </location>
</feature>
<dbReference type="AlphaFoldDB" id="F0YEU0"/>
<comment type="similarity">
    <text evidence="1">Belongs to the GMC oxidoreductase family.</text>
</comment>
<evidence type="ECO:0000313" key="6">
    <source>
        <dbReference type="EMBL" id="EGB06416.1"/>
    </source>
</evidence>
<evidence type="ECO:0000256" key="1">
    <source>
        <dbReference type="ARBA" id="ARBA00010790"/>
    </source>
</evidence>
<feature type="non-terminal residue" evidence="6">
    <location>
        <position position="65"/>
    </location>
</feature>
<gene>
    <name evidence="6" type="ORF">AURANDRAFT_9609</name>
</gene>
<dbReference type="OrthoDB" id="269227at2759"/>
<dbReference type="PANTHER" id="PTHR46056">
    <property type="entry name" value="LONG-CHAIN-ALCOHOL OXIDASE"/>
    <property type="match status" value="1"/>
</dbReference>
<dbReference type="Proteomes" id="UP000002729">
    <property type="component" value="Unassembled WGS sequence"/>
</dbReference>
<evidence type="ECO:0000256" key="4">
    <source>
        <dbReference type="ARBA" id="ARBA00023002"/>
    </source>
</evidence>
<organism evidence="7">
    <name type="scientific">Aureococcus anophagefferens</name>
    <name type="common">Harmful bloom alga</name>
    <dbReference type="NCBI Taxonomy" id="44056"/>
    <lineage>
        <taxon>Eukaryota</taxon>
        <taxon>Sar</taxon>
        <taxon>Stramenopiles</taxon>
        <taxon>Ochrophyta</taxon>
        <taxon>Pelagophyceae</taxon>
        <taxon>Pelagomonadales</taxon>
        <taxon>Pelagomonadaceae</taxon>
        <taxon>Aureococcus</taxon>
    </lineage>
</organism>
<dbReference type="InParanoid" id="F0YEU0"/>
<dbReference type="Gene3D" id="3.50.50.60">
    <property type="entry name" value="FAD/NAD(P)-binding domain"/>
    <property type="match status" value="1"/>
</dbReference>
<keyword evidence="2" id="KW-0285">Flavoprotein</keyword>
<evidence type="ECO:0000256" key="2">
    <source>
        <dbReference type="ARBA" id="ARBA00022630"/>
    </source>
</evidence>
<evidence type="ECO:0000256" key="3">
    <source>
        <dbReference type="ARBA" id="ARBA00022827"/>
    </source>
</evidence>
<dbReference type="PANTHER" id="PTHR46056:SF12">
    <property type="entry name" value="LONG-CHAIN-ALCOHOL OXIDASE"/>
    <property type="match status" value="1"/>
</dbReference>
<reference evidence="6 7" key="1">
    <citation type="journal article" date="2011" name="Proc. Natl. Acad. Sci. U.S.A.">
        <title>Niche of harmful alga Aureococcus anophagefferens revealed through ecogenomics.</title>
        <authorList>
            <person name="Gobler C.J."/>
            <person name="Berry D.L."/>
            <person name="Dyhrman S.T."/>
            <person name="Wilhelm S.W."/>
            <person name="Salamov A."/>
            <person name="Lobanov A.V."/>
            <person name="Zhang Y."/>
            <person name="Collier J.L."/>
            <person name="Wurch L.L."/>
            <person name="Kustka A.B."/>
            <person name="Dill B.D."/>
            <person name="Shah M."/>
            <person name="VerBerkmoes N.C."/>
            <person name="Kuo A."/>
            <person name="Terry A."/>
            <person name="Pangilinan J."/>
            <person name="Lindquist E.A."/>
            <person name="Lucas S."/>
            <person name="Paulsen I.T."/>
            <person name="Hattenrath-Lehmann T.K."/>
            <person name="Talmage S.C."/>
            <person name="Walker E.A."/>
            <person name="Koch F."/>
            <person name="Burson A.M."/>
            <person name="Marcoval M.A."/>
            <person name="Tang Y.Z."/>
            <person name="Lecleir G.R."/>
            <person name="Coyne K.J."/>
            <person name="Berg G.M."/>
            <person name="Bertrand E.M."/>
            <person name="Saito M.A."/>
            <person name="Gladyshev V.N."/>
            <person name="Grigoriev I.V."/>
        </authorList>
    </citation>
    <scope>NUCLEOTIDE SEQUENCE [LARGE SCALE GENOMIC DNA]</scope>
    <source>
        <strain evidence="7">CCMP 1984</strain>
    </source>
</reference>
<keyword evidence="7" id="KW-1185">Reference proteome</keyword>
<dbReference type="InterPro" id="IPR007867">
    <property type="entry name" value="GMC_OxRtase_C"/>
</dbReference>
<dbReference type="GO" id="GO:0016614">
    <property type="term" value="F:oxidoreductase activity, acting on CH-OH group of donors"/>
    <property type="evidence" value="ECO:0007669"/>
    <property type="project" value="InterPro"/>
</dbReference>
<protein>
    <recommendedName>
        <fullName evidence="5">Glucose-methanol-choline oxidoreductase C-terminal domain-containing protein</fullName>
    </recommendedName>
</protein>
<feature type="non-terminal residue" evidence="6">
    <location>
        <position position="1"/>
    </location>
</feature>
<dbReference type="InterPro" id="IPR036188">
    <property type="entry name" value="FAD/NAD-bd_sf"/>
</dbReference>
<dbReference type="RefSeq" id="XP_009038989.1">
    <property type="nucleotide sequence ID" value="XM_009040741.1"/>
</dbReference>
<dbReference type="EMBL" id="GL833135">
    <property type="protein sequence ID" value="EGB06416.1"/>
    <property type="molecule type" value="Genomic_DNA"/>
</dbReference>
<dbReference type="Pfam" id="PF05199">
    <property type="entry name" value="GMC_oxred_C"/>
    <property type="match status" value="1"/>
</dbReference>
<evidence type="ECO:0000313" key="7">
    <source>
        <dbReference type="Proteomes" id="UP000002729"/>
    </source>
</evidence>
<dbReference type="SUPFAM" id="SSF51905">
    <property type="entry name" value="FAD/NAD(P)-binding domain"/>
    <property type="match status" value="1"/>
</dbReference>
<accession>F0YEU0</accession>
<keyword evidence="4" id="KW-0560">Oxidoreductase</keyword>
<name>F0YEU0_AURAN</name>
<keyword evidence="3" id="KW-0274">FAD</keyword>